<dbReference type="Proteomes" id="UP000663791">
    <property type="component" value="Unassembled WGS sequence"/>
</dbReference>
<feature type="transmembrane region" description="Helical" evidence="1">
    <location>
        <begin position="56"/>
        <end position="77"/>
    </location>
</feature>
<dbReference type="RefSeq" id="WP_205290134.1">
    <property type="nucleotide sequence ID" value="NZ_CP074406.1"/>
</dbReference>
<keyword evidence="1" id="KW-0472">Membrane</keyword>
<name>A0A939BUT0_9ACTN</name>
<proteinExistence type="predicted"/>
<feature type="transmembrane region" description="Helical" evidence="1">
    <location>
        <begin position="108"/>
        <end position="127"/>
    </location>
</feature>
<gene>
    <name evidence="2" type="ORF">JK386_02805</name>
</gene>
<evidence type="ECO:0000256" key="1">
    <source>
        <dbReference type="SAM" id="Phobius"/>
    </source>
</evidence>
<feature type="transmembrane region" description="Helical" evidence="1">
    <location>
        <begin position="210"/>
        <end position="230"/>
    </location>
</feature>
<keyword evidence="3" id="KW-1185">Reference proteome</keyword>
<feature type="transmembrane region" description="Helical" evidence="1">
    <location>
        <begin position="132"/>
        <end position="153"/>
    </location>
</feature>
<keyword evidence="1" id="KW-1133">Transmembrane helix</keyword>
<evidence type="ECO:0000313" key="3">
    <source>
        <dbReference type="Proteomes" id="UP000663791"/>
    </source>
</evidence>
<reference evidence="2" key="1">
    <citation type="submission" date="2021-01" db="EMBL/GenBank/DDBJ databases">
        <title>Novel species in genus Nocardioides.</title>
        <authorList>
            <person name="Zhang G."/>
        </authorList>
    </citation>
    <scope>NUCLEOTIDE SEQUENCE</scope>
    <source>
        <strain evidence="2">Zg-536</strain>
    </source>
</reference>
<accession>A0A939BUT0</accession>
<keyword evidence="1" id="KW-0812">Transmembrane</keyword>
<dbReference type="EMBL" id="JAERTX010000003">
    <property type="protein sequence ID" value="MBM9458817.1"/>
    <property type="molecule type" value="Genomic_DNA"/>
</dbReference>
<dbReference type="AlphaFoldDB" id="A0A939BUT0"/>
<feature type="transmembrane region" description="Helical" evidence="1">
    <location>
        <begin position="84"/>
        <end position="102"/>
    </location>
</feature>
<evidence type="ECO:0000313" key="2">
    <source>
        <dbReference type="EMBL" id="MBM9458817.1"/>
    </source>
</evidence>
<comment type="caution">
    <text evidence="2">The sequence shown here is derived from an EMBL/GenBank/DDBJ whole genome shotgun (WGS) entry which is preliminary data.</text>
</comment>
<organism evidence="2 3">
    <name type="scientific">Nocardioides faecalis</name>
    <dbReference type="NCBI Taxonomy" id="2803858"/>
    <lineage>
        <taxon>Bacteria</taxon>
        <taxon>Bacillati</taxon>
        <taxon>Actinomycetota</taxon>
        <taxon>Actinomycetes</taxon>
        <taxon>Propionibacteriales</taxon>
        <taxon>Nocardioidaceae</taxon>
        <taxon>Nocardioides</taxon>
    </lineage>
</organism>
<protein>
    <submittedName>
        <fullName evidence="2">Prepilin peptidase</fullName>
    </submittedName>
</protein>
<feature type="transmembrane region" description="Helical" evidence="1">
    <location>
        <begin position="165"/>
        <end position="198"/>
    </location>
</feature>
<sequence length="232" mass="23941">MHLLAIMLGALVGLLGGATVPWLVARCPDPAPDPEEDPEDFPDHTPFAELAARPGLGLRCAVAGTAVGALLGVAVGWGWGLPWLLYLVPVGIALAVIDYVTWYLPSRIIWPSYVVVVLLEVVAALALGRPGVLVLAAIGGVGLGLYYGLMWFISPRMMAFGDVRLGALLGLALGPFGLFTVVISVGAAAVLAVLALVPLRRGGNMIRRKVPFGPFLLGGALVAVAVGPLLGG</sequence>